<protein>
    <submittedName>
        <fullName evidence="2">DNA transposase THAP9</fullName>
    </submittedName>
</protein>
<accession>A0AC58H9M4</accession>
<name>A0AC58H9M4_DANRE</name>
<sequence>MACCAVNCTNRPSKTGLHFFRFPLGDYARLDQWMLNIKRQNWTPNKTSRLCSEHFESHNFTTDPRGRTCLKDTAVPTIFSLEEPKPKRRCLVGIKDTVSGIPTSAVHSYDGVAYVDSGSIDKQSNVMLIEDASKHALLAQDVSHNDTAFTANVCEGVVLGSRVQNTTLSDHCYYILDSPKTLKRKAHVLKEKLYVTRKKLRMRSQQTRRLKSRVTSLKCVISEVQKKLLISTECASLLETLADVPQEIFQRIQKKKKSVFCESMKQFATTLHFYSPKAYDFVREKFLLALPHPQTIRKWYSSISADPGFTVASFAALNSHVAEQKKIGKDTVCSLMMDEMYIHKQTEFDGDQIHGYVDIGGGEIENVVATQALVLMVVAINGSWKIPIAYFLINSMTGPERANIIRESLVRLHAVGVRIVSLTCDGPSQNLAMIRELGASLDIMNMRPYFHHPEDNTQKVHVLLDPCHMLKLLRNVFSTVQVLFREDGQEIRWCYIEELHKLQEKEGLRLGNKLRMAHIQWRNQKMKVNLAAQLFSSSVADALEYCEQELKYSQFSGCAATVHFLRTIDAAFDVLNSRNPLGKGHKAPIKPTTKHRATVVLEETESLLRGLRIKGKDNTLVHVYSTQKKTPIYGFIACGRSVMGIYEDLVEQPAASCRYLLTYKLSQDHLELFFSAVRARGGYNNNPNVRQFRGAYKRLLVRHQVKRGTGNCLLRDNTTILDSTTASVNIARRVDVEPVEVLVPEEDSLSDLPDVDNLSEYKEAAISYITGYIVKKMKEKVTCMPCLQALTSENLVHPFLALKDRGGLQKPSPDITVVCQATEKCFQQLLKANGGRPRPGRGTTAAIVTQVLSDCSEKNLFPQLHSHMFDMCVESNHVHVLVKMAAAWYCKVRLNHIARRETDKIKEGKVVRKKLTKLIHFYGD</sequence>
<dbReference type="RefSeq" id="XP_073778688.1">
    <property type="nucleotide sequence ID" value="XM_073922587.1"/>
</dbReference>
<keyword evidence="1" id="KW-1185">Reference proteome</keyword>
<dbReference type="Proteomes" id="UP000000437">
    <property type="component" value="Chromosome 14"/>
</dbReference>
<evidence type="ECO:0000313" key="2">
    <source>
        <dbReference type="RefSeq" id="XP_073778688.1"/>
    </source>
</evidence>
<organism evidence="1 2">
    <name type="scientific">Danio rerio</name>
    <name type="common">Zebrafish</name>
    <name type="synonym">Brachydanio rerio</name>
    <dbReference type="NCBI Taxonomy" id="7955"/>
    <lineage>
        <taxon>Eukaryota</taxon>
        <taxon>Metazoa</taxon>
        <taxon>Chordata</taxon>
        <taxon>Craniata</taxon>
        <taxon>Vertebrata</taxon>
        <taxon>Euteleostomi</taxon>
        <taxon>Actinopterygii</taxon>
        <taxon>Neopterygii</taxon>
        <taxon>Teleostei</taxon>
        <taxon>Ostariophysi</taxon>
        <taxon>Cypriniformes</taxon>
        <taxon>Danionidae</taxon>
        <taxon>Danioninae</taxon>
        <taxon>Danio</taxon>
    </lineage>
</organism>
<gene>
    <name evidence="2" type="primary">LOC137491471</name>
</gene>
<proteinExistence type="predicted"/>
<reference evidence="2" key="1">
    <citation type="submission" date="2025-08" db="UniProtKB">
        <authorList>
            <consortium name="RefSeq"/>
        </authorList>
    </citation>
    <scope>IDENTIFICATION</scope>
    <source>
        <strain evidence="2">Tuebingen</strain>
        <tissue evidence="2">Fibroblasts and whole tissue</tissue>
    </source>
</reference>
<evidence type="ECO:0000313" key="1">
    <source>
        <dbReference type="Proteomes" id="UP000000437"/>
    </source>
</evidence>